<dbReference type="OrthoDB" id="8457000at2"/>
<evidence type="ECO:0000313" key="4">
    <source>
        <dbReference type="Proteomes" id="UP000309215"/>
    </source>
</evidence>
<dbReference type="InterPro" id="IPR021992">
    <property type="entry name" value="MVL"/>
</dbReference>
<feature type="domain" description="Mannan-binding protein" evidence="2">
    <location>
        <begin position="35"/>
        <end position="67"/>
    </location>
</feature>
<evidence type="ECO:0000256" key="1">
    <source>
        <dbReference type="SAM" id="SignalP"/>
    </source>
</evidence>
<protein>
    <submittedName>
        <fullName evidence="3">Lectin MVL</fullName>
    </submittedName>
</protein>
<feature type="signal peptide" evidence="1">
    <location>
        <begin position="1"/>
        <end position="24"/>
    </location>
</feature>
<comment type="caution">
    <text evidence="3">The sequence shown here is derived from an EMBL/GenBank/DDBJ whole genome shotgun (WGS) entry which is preliminary data.</text>
</comment>
<dbReference type="Pfam" id="PF12151">
    <property type="entry name" value="MVL"/>
    <property type="match status" value="2"/>
</dbReference>
<dbReference type="EMBL" id="SSMQ01000040">
    <property type="protein sequence ID" value="TKD01354.1"/>
    <property type="molecule type" value="Genomic_DNA"/>
</dbReference>
<organism evidence="3 4">
    <name type="scientific">Polyangium fumosum</name>
    <dbReference type="NCBI Taxonomy" id="889272"/>
    <lineage>
        <taxon>Bacteria</taxon>
        <taxon>Pseudomonadati</taxon>
        <taxon>Myxococcota</taxon>
        <taxon>Polyangia</taxon>
        <taxon>Polyangiales</taxon>
        <taxon>Polyangiaceae</taxon>
        <taxon>Polyangium</taxon>
    </lineage>
</organism>
<keyword evidence="1" id="KW-0732">Signal</keyword>
<feature type="chain" id="PRO_5020602654" evidence="1">
    <location>
        <begin position="25"/>
        <end position="122"/>
    </location>
</feature>
<sequence>MKKLLVTSLFAIAGGLLFLRTAMAFDVNAGPIWNNADAQNKCPAVCSGLQWNGQWTTTVPNQMSVCGTVQGVDVPVGPIWNNDDAQTKCPSQISRVTWSGQWTTTVWGQMSVCGCNPPPPAS</sequence>
<name>A0A4U1J4H3_9BACT</name>
<accession>A0A4U1J4H3</accession>
<feature type="domain" description="Mannan-binding protein" evidence="2">
    <location>
        <begin position="82"/>
        <end position="115"/>
    </location>
</feature>
<evidence type="ECO:0000313" key="3">
    <source>
        <dbReference type="EMBL" id="TKD01354.1"/>
    </source>
</evidence>
<dbReference type="RefSeq" id="WP_136932800.1">
    <property type="nucleotide sequence ID" value="NZ_SSMQ01000040.1"/>
</dbReference>
<dbReference type="Proteomes" id="UP000309215">
    <property type="component" value="Unassembled WGS sequence"/>
</dbReference>
<proteinExistence type="predicted"/>
<reference evidence="3 4" key="1">
    <citation type="submission" date="2019-04" db="EMBL/GenBank/DDBJ databases">
        <authorList>
            <person name="Li Y."/>
            <person name="Wang J."/>
        </authorList>
    </citation>
    <scope>NUCLEOTIDE SEQUENCE [LARGE SCALE GENOMIC DNA]</scope>
    <source>
        <strain evidence="3 4">DSM 14668</strain>
    </source>
</reference>
<dbReference type="Gene3D" id="3.30.1490.230">
    <property type="match status" value="2"/>
</dbReference>
<dbReference type="AlphaFoldDB" id="A0A4U1J4H3"/>
<keyword evidence="4" id="KW-1185">Reference proteome</keyword>
<evidence type="ECO:0000259" key="2">
    <source>
        <dbReference type="Pfam" id="PF12151"/>
    </source>
</evidence>
<gene>
    <name evidence="3" type="ORF">E8A74_31410</name>
</gene>
<dbReference type="InterPro" id="IPR053754">
    <property type="entry name" value="OligoMan_bind_ChitinaseAct_sf"/>
</dbReference>